<dbReference type="SUPFAM" id="SSF57850">
    <property type="entry name" value="RING/U-box"/>
    <property type="match status" value="3"/>
</dbReference>
<evidence type="ECO:0000259" key="11">
    <source>
        <dbReference type="PROSITE" id="PS50089"/>
    </source>
</evidence>
<dbReference type="InterPro" id="IPR002867">
    <property type="entry name" value="IBR_dom"/>
</dbReference>
<dbReference type="InterPro" id="IPR027370">
    <property type="entry name" value="Znf-RING_euk"/>
</dbReference>
<dbReference type="EC" id="2.3.2.31" evidence="2"/>
<dbReference type="InterPro" id="IPR006575">
    <property type="entry name" value="RWD_dom"/>
</dbReference>
<keyword evidence="7" id="KW-0833">Ubl conjugation pathway</keyword>
<gene>
    <name evidence="14" type="ORF">AMAG_15979</name>
</gene>
<dbReference type="STRING" id="578462.A0A0L0TBE5"/>
<dbReference type="Pfam" id="PF13445">
    <property type="entry name" value="zf-RING_UBOX"/>
    <property type="match status" value="1"/>
</dbReference>
<dbReference type="Pfam" id="PF05773">
    <property type="entry name" value="RWD"/>
    <property type="match status" value="1"/>
</dbReference>
<dbReference type="OMA" id="SVKWLEP"/>
<dbReference type="VEuPathDB" id="FungiDB:AMAG_15979"/>
<reference evidence="14 15" key="1">
    <citation type="submission" date="2009-11" db="EMBL/GenBank/DDBJ databases">
        <title>Annotation of Allomyces macrogynus ATCC 38327.</title>
        <authorList>
            <consortium name="The Broad Institute Genome Sequencing Platform"/>
            <person name="Russ C."/>
            <person name="Cuomo C."/>
            <person name="Burger G."/>
            <person name="Gray M.W."/>
            <person name="Holland P.W.H."/>
            <person name="King N."/>
            <person name="Lang F.B.F."/>
            <person name="Roger A.J."/>
            <person name="Ruiz-Trillo I."/>
            <person name="Young S.K."/>
            <person name="Zeng Q."/>
            <person name="Gargeya S."/>
            <person name="Fitzgerald M."/>
            <person name="Haas B."/>
            <person name="Abouelleil A."/>
            <person name="Alvarado L."/>
            <person name="Arachchi H.M."/>
            <person name="Berlin A."/>
            <person name="Chapman S.B."/>
            <person name="Gearin G."/>
            <person name="Goldberg J."/>
            <person name="Griggs A."/>
            <person name="Gujja S."/>
            <person name="Hansen M."/>
            <person name="Heiman D."/>
            <person name="Howarth C."/>
            <person name="Larimer J."/>
            <person name="Lui A."/>
            <person name="MacDonald P.J.P."/>
            <person name="McCowen C."/>
            <person name="Montmayeur A."/>
            <person name="Murphy C."/>
            <person name="Neiman D."/>
            <person name="Pearson M."/>
            <person name="Priest M."/>
            <person name="Roberts A."/>
            <person name="Saif S."/>
            <person name="Shea T."/>
            <person name="Sisk P."/>
            <person name="Stolte C."/>
            <person name="Sykes S."/>
            <person name="Wortman J."/>
            <person name="Nusbaum C."/>
            <person name="Birren B."/>
        </authorList>
    </citation>
    <scope>NUCLEOTIDE SEQUENCE [LARGE SCALE GENOMIC DNA]</scope>
    <source>
        <strain evidence="14 15">ATCC 38327</strain>
    </source>
</reference>
<protein>
    <recommendedName>
        <fullName evidence="2">RBR-type E3 ubiquitin transferase</fullName>
        <ecNumber evidence="2">2.3.2.31</ecNumber>
    </recommendedName>
</protein>
<evidence type="ECO:0000256" key="5">
    <source>
        <dbReference type="ARBA" id="ARBA00022737"/>
    </source>
</evidence>
<reference evidence="15" key="2">
    <citation type="submission" date="2009-11" db="EMBL/GenBank/DDBJ databases">
        <title>The Genome Sequence of Allomyces macrogynus strain ATCC 38327.</title>
        <authorList>
            <consortium name="The Broad Institute Genome Sequencing Platform"/>
            <person name="Russ C."/>
            <person name="Cuomo C."/>
            <person name="Shea T."/>
            <person name="Young S.K."/>
            <person name="Zeng Q."/>
            <person name="Koehrsen M."/>
            <person name="Haas B."/>
            <person name="Borodovsky M."/>
            <person name="Guigo R."/>
            <person name="Alvarado L."/>
            <person name="Berlin A."/>
            <person name="Borenstein D."/>
            <person name="Chen Z."/>
            <person name="Engels R."/>
            <person name="Freedman E."/>
            <person name="Gellesch M."/>
            <person name="Goldberg J."/>
            <person name="Griggs A."/>
            <person name="Gujja S."/>
            <person name="Heiman D."/>
            <person name="Hepburn T."/>
            <person name="Howarth C."/>
            <person name="Jen D."/>
            <person name="Larson L."/>
            <person name="Lewis B."/>
            <person name="Mehta T."/>
            <person name="Park D."/>
            <person name="Pearson M."/>
            <person name="Roberts A."/>
            <person name="Saif S."/>
            <person name="Shenoy N."/>
            <person name="Sisk P."/>
            <person name="Stolte C."/>
            <person name="Sykes S."/>
            <person name="Walk T."/>
            <person name="White J."/>
            <person name="Yandava C."/>
            <person name="Burger G."/>
            <person name="Gray M.W."/>
            <person name="Holland P.W.H."/>
            <person name="King N."/>
            <person name="Lang F.B.F."/>
            <person name="Roger A.J."/>
            <person name="Ruiz-Trillo I."/>
            <person name="Lander E."/>
            <person name="Nusbaum C."/>
        </authorList>
    </citation>
    <scope>NUCLEOTIDE SEQUENCE [LARGE SCALE GENOMIC DNA]</scope>
    <source>
        <strain evidence="15">ATCC 38327</strain>
    </source>
</reference>
<evidence type="ECO:0000256" key="2">
    <source>
        <dbReference type="ARBA" id="ARBA00012251"/>
    </source>
</evidence>
<dbReference type="PROSITE" id="PS50908">
    <property type="entry name" value="RWD"/>
    <property type="match status" value="1"/>
</dbReference>
<dbReference type="InterPro" id="IPR031127">
    <property type="entry name" value="E3_UB_ligase_RBR"/>
</dbReference>
<dbReference type="SMART" id="SM00647">
    <property type="entry name" value="IBR"/>
    <property type="match status" value="2"/>
</dbReference>
<dbReference type="InterPro" id="IPR001841">
    <property type="entry name" value="Znf_RING"/>
</dbReference>
<dbReference type="InterPro" id="IPR016135">
    <property type="entry name" value="UBQ-conjugating_enzyme/RWD"/>
</dbReference>
<feature type="compositionally biased region" description="Basic residues" evidence="10">
    <location>
        <begin position="22"/>
        <end position="34"/>
    </location>
</feature>
<name>A0A0L0TBE5_ALLM3</name>
<proteinExistence type="predicted"/>
<evidence type="ECO:0000256" key="6">
    <source>
        <dbReference type="ARBA" id="ARBA00022771"/>
    </source>
</evidence>
<dbReference type="GO" id="GO:0008270">
    <property type="term" value="F:zinc ion binding"/>
    <property type="evidence" value="ECO:0007669"/>
    <property type="project" value="UniProtKB-KW"/>
</dbReference>
<evidence type="ECO:0000259" key="12">
    <source>
        <dbReference type="PROSITE" id="PS50908"/>
    </source>
</evidence>
<evidence type="ECO:0000256" key="10">
    <source>
        <dbReference type="SAM" id="MobiDB-lite"/>
    </source>
</evidence>
<accession>A0A0L0TBE5</accession>
<dbReference type="GO" id="GO:0061630">
    <property type="term" value="F:ubiquitin protein ligase activity"/>
    <property type="evidence" value="ECO:0007669"/>
    <property type="project" value="UniProtKB-EC"/>
</dbReference>
<keyword evidence="6 9" id="KW-0863">Zinc-finger</keyword>
<evidence type="ECO:0000256" key="4">
    <source>
        <dbReference type="ARBA" id="ARBA00022723"/>
    </source>
</evidence>
<keyword evidence="5" id="KW-0677">Repeat</keyword>
<evidence type="ECO:0000256" key="1">
    <source>
        <dbReference type="ARBA" id="ARBA00001798"/>
    </source>
</evidence>
<dbReference type="PANTHER" id="PTHR11685">
    <property type="entry name" value="RBR FAMILY RING FINGER AND IBR DOMAIN-CONTAINING"/>
    <property type="match status" value="1"/>
</dbReference>
<dbReference type="SMART" id="SM00184">
    <property type="entry name" value="RING"/>
    <property type="match status" value="2"/>
</dbReference>
<dbReference type="Pfam" id="PF22191">
    <property type="entry name" value="IBR_1"/>
    <property type="match status" value="1"/>
</dbReference>
<keyword evidence="3" id="KW-0808">Transferase</keyword>
<dbReference type="Proteomes" id="UP000054350">
    <property type="component" value="Unassembled WGS sequence"/>
</dbReference>
<dbReference type="EMBL" id="GG745376">
    <property type="protein sequence ID" value="KNE72036.1"/>
    <property type="molecule type" value="Genomic_DNA"/>
</dbReference>
<feature type="domain" description="RWD" evidence="12">
    <location>
        <begin position="1"/>
        <end position="121"/>
    </location>
</feature>
<dbReference type="InterPro" id="IPR044066">
    <property type="entry name" value="TRIAD_supradom"/>
</dbReference>
<sequence length="466" mass="50755">MTVTATAPKPAQPVGDDFVLRAKQRKRGPARKKASPVAATAPAPFPSATVEALPPVLLHFKLPAAYPSHALPTLTLSCAWLADSTLADLTSHVISTLDAPADANVQLYMAYEAARDALAAHLASLETLTVSPAVYQMLIDHDRDTKQAEFDQHEFTCLICLTTHRGRAGVAMPVCGHVFCRSCLVPFYTMLVKEGMPMNVRCPHPQCAVAPAARDAPADADADADSAAVHDPEAALAQHPITESWLATLIGDQLASQWRAQFIEKVYAADPAMQWCARLGCTGAARRGDGRYAKLATCLHCRFAFCVYCLRAWHGNVSGCELPSSHIVVEAWMEAEKLPEHERDRAHAELAMRYGRATVAVIVQRWRDEQATLAYLQANAKSCPYCGQATIKSAGCNHMTCGACRGHFCYLCGEGLNHLPNFYAHWSEGGGTKCGMKLFDTLVDEGEGIVRYGEDDDDDWQIQPFD</sequence>
<feature type="domain" description="RING-type" evidence="13">
    <location>
        <begin position="153"/>
        <end position="438"/>
    </location>
</feature>
<keyword evidence="15" id="KW-1185">Reference proteome</keyword>
<evidence type="ECO:0000256" key="8">
    <source>
        <dbReference type="ARBA" id="ARBA00022833"/>
    </source>
</evidence>
<dbReference type="OrthoDB" id="1431934at2759"/>
<evidence type="ECO:0000256" key="9">
    <source>
        <dbReference type="PROSITE-ProRule" id="PRU00175"/>
    </source>
</evidence>
<evidence type="ECO:0000256" key="3">
    <source>
        <dbReference type="ARBA" id="ARBA00022679"/>
    </source>
</evidence>
<dbReference type="PROSITE" id="PS50089">
    <property type="entry name" value="ZF_RING_2"/>
    <property type="match status" value="1"/>
</dbReference>
<dbReference type="Gene3D" id="3.30.40.10">
    <property type="entry name" value="Zinc/RING finger domain, C3HC4 (zinc finger)"/>
    <property type="match status" value="1"/>
</dbReference>
<dbReference type="Gene3D" id="3.10.110.10">
    <property type="entry name" value="Ubiquitin Conjugating Enzyme"/>
    <property type="match status" value="1"/>
</dbReference>
<dbReference type="eggNOG" id="KOG1814">
    <property type="taxonomic scope" value="Eukaryota"/>
</dbReference>
<feature type="region of interest" description="Disordered" evidence="10">
    <location>
        <begin position="1"/>
        <end position="41"/>
    </location>
</feature>
<dbReference type="InterPro" id="IPR013083">
    <property type="entry name" value="Znf_RING/FYVE/PHD"/>
</dbReference>
<keyword evidence="8" id="KW-0862">Zinc</keyword>
<dbReference type="PROSITE" id="PS00518">
    <property type="entry name" value="ZF_RING_1"/>
    <property type="match status" value="1"/>
</dbReference>
<feature type="domain" description="RING-type" evidence="11">
    <location>
        <begin position="157"/>
        <end position="203"/>
    </location>
</feature>
<evidence type="ECO:0000256" key="7">
    <source>
        <dbReference type="ARBA" id="ARBA00022786"/>
    </source>
</evidence>
<dbReference type="CDD" id="cd23820">
    <property type="entry name" value="RWD_RNF14"/>
    <property type="match status" value="1"/>
</dbReference>
<dbReference type="GO" id="GO:0016567">
    <property type="term" value="P:protein ubiquitination"/>
    <property type="evidence" value="ECO:0007669"/>
    <property type="project" value="InterPro"/>
</dbReference>
<dbReference type="SUPFAM" id="SSF54495">
    <property type="entry name" value="UBC-like"/>
    <property type="match status" value="1"/>
</dbReference>
<comment type="catalytic activity">
    <reaction evidence="1">
        <text>[E2 ubiquitin-conjugating enzyme]-S-ubiquitinyl-L-cysteine + [acceptor protein]-L-lysine = [E2 ubiquitin-conjugating enzyme]-L-cysteine + [acceptor protein]-N(6)-ubiquitinyl-L-lysine.</text>
        <dbReference type="EC" id="2.3.2.31"/>
    </reaction>
</comment>
<evidence type="ECO:0000259" key="13">
    <source>
        <dbReference type="PROSITE" id="PS51873"/>
    </source>
</evidence>
<evidence type="ECO:0000313" key="14">
    <source>
        <dbReference type="EMBL" id="KNE72036.1"/>
    </source>
</evidence>
<dbReference type="AlphaFoldDB" id="A0A0L0TBE5"/>
<dbReference type="Gene3D" id="1.20.120.1750">
    <property type="match status" value="1"/>
</dbReference>
<keyword evidence="4" id="KW-0479">Metal-binding</keyword>
<dbReference type="InterPro" id="IPR017907">
    <property type="entry name" value="Znf_RING_CS"/>
</dbReference>
<evidence type="ECO:0000313" key="15">
    <source>
        <dbReference type="Proteomes" id="UP000054350"/>
    </source>
</evidence>
<dbReference type="Pfam" id="PF01485">
    <property type="entry name" value="IBR"/>
    <property type="match status" value="1"/>
</dbReference>
<organism evidence="14 15">
    <name type="scientific">Allomyces macrogynus (strain ATCC 38327)</name>
    <name type="common">Allomyces javanicus var. macrogynus</name>
    <dbReference type="NCBI Taxonomy" id="578462"/>
    <lineage>
        <taxon>Eukaryota</taxon>
        <taxon>Fungi</taxon>
        <taxon>Fungi incertae sedis</taxon>
        <taxon>Blastocladiomycota</taxon>
        <taxon>Blastocladiomycetes</taxon>
        <taxon>Blastocladiales</taxon>
        <taxon>Blastocladiaceae</taxon>
        <taxon>Allomyces</taxon>
    </lineage>
</organism>
<dbReference type="PROSITE" id="PS51873">
    <property type="entry name" value="TRIAD"/>
    <property type="match status" value="1"/>
</dbReference>